<evidence type="ECO:0000313" key="3">
    <source>
        <dbReference type="Proteomes" id="UP000285569"/>
    </source>
</evidence>
<dbReference type="OrthoDB" id="341099at2"/>
<keyword evidence="3" id="KW-1185">Reference proteome</keyword>
<comment type="caution">
    <text evidence="2">The sequence shown here is derived from an EMBL/GenBank/DDBJ whole genome shotgun (WGS) entry which is preliminary data.</text>
</comment>
<reference evidence="1" key="2">
    <citation type="submission" date="2018-05" db="EMBL/GenBank/DDBJ databases">
        <authorList>
            <person name="Casanovas-Massana A."/>
            <person name="Santos L.A."/>
            <person name="Wunder E.A."/>
        </authorList>
    </citation>
    <scope>NUCLEOTIDE SEQUENCE</scope>
    <source>
        <strain evidence="1">B21</strain>
    </source>
</reference>
<gene>
    <name evidence="1" type="ORF">DLM77_14895</name>
    <name evidence="2" type="ORF">EHQ83_10535</name>
</gene>
<accession>A0A418A757</accession>
<evidence type="ECO:0000313" key="1">
    <source>
        <dbReference type="EMBL" id="RHX79221.1"/>
    </source>
</evidence>
<evidence type="ECO:0000313" key="2">
    <source>
        <dbReference type="EMBL" id="TGL84659.1"/>
    </source>
</evidence>
<dbReference type="AlphaFoldDB" id="A0A5F2BTK1"/>
<reference evidence="1 3" key="4">
    <citation type="journal article" date="2020" name="Int. J. Syst. Evol. Microbiol.">
        <title>Leptospira yasudae sp. nov. and Leptospira stimsonii sp. nov., two new species of the pathogenic group isolated from environmental sources.</title>
        <authorList>
            <person name="Casanovas-Massana A."/>
            <person name="Hamond C."/>
            <person name="Santos L.A."/>
            <person name="de Oliveira D."/>
            <person name="Hacker K.P."/>
            <person name="Balassiano I."/>
            <person name="Costa F."/>
            <person name="Medeiros M.A."/>
            <person name="Reis M.G."/>
            <person name="Ko A.I."/>
            <person name="Wunder E.A."/>
        </authorList>
    </citation>
    <scope>NUCLEOTIDE SEQUENCE [LARGE SCALE GENOMIC DNA]</scope>
    <source>
        <strain evidence="1 3">B21</strain>
    </source>
</reference>
<evidence type="ECO:0000313" key="4">
    <source>
        <dbReference type="Proteomes" id="UP000297613"/>
    </source>
</evidence>
<proteinExistence type="predicted"/>
<dbReference type="EMBL" id="RQGM01000037">
    <property type="protein sequence ID" value="TGL84659.1"/>
    <property type="molecule type" value="Genomic_DNA"/>
</dbReference>
<organism evidence="2 4">
    <name type="scientific">Leptospira yasudae</name>
    <dbReference type="NCBI Taxonomy" id="2202201"/>
    <lineage>
        <taxon>Bacteria</taxon>
        <taxon>Pseudomonadati</taxon>
        <taxon>Spirochaetota</taxon>
        <taxon>Spirochaetia</taxon>
        <taxon>Leptospirales</taxon>
        <taxon>Leptospiraceae</taxon>
        <taxon>Leptospira</taxon>
    </lineage>
</organism>
<accession>A0A5F2BTK1</accession>
<dbReference type="EMBL" id="QHCR01000006">
    <property type="protein sequence ID" value="RHX79221.1"/>
    <property type="molecule type" value="Genomic_DNA"/>
</dbReference>
<dbReference type="Proteomes" id="UP000297613">
    <property type="component" value="Unassembled WGS sequence"/>
</dbReference>
<name>A0A5F2BTK1_9LEPT</name>
<dbReference type="RefSeq" id="WP_118956810.1">
    <property type="nucleotide sequence ID" value="NZ_QHCR01000006.1"/>
</dbReference>
<sequence>MKPSIHTEGPLPDLSGSYQITITETSVLAVSATIRIEQEEDLIRVSLEYKNQNKADSPPKRLQGRITERNRHHVIVRFENGTWERYVFHEGRFSGHEFLF</sequence>
<protein>
    <submittedName>
        <fullName evidence="2">Uncharacterized protein</fullName>
    </submittedName>
</protein>
<reference evidence="3" key="1">
    <citation type="submission" date="2018-05" db="EMBL/GenBank/DDBJ databases">
        <title>Leptospira yasudae sp. nov. and Leptospira stimsonii sp. nov., two pathogenic species of the genus Leptospira isolated from environmental sources.</title>
        <authorList>
            <person name="Casanovas-Massana A."/>
            <person name="Hamond C."/>
            <person name="Santos L.A."/>
            <person name="Hacker K.P."/>
            <person name="Balassiano I."/>
            <person name="Medeiros M.A."/>
            <person name="Reis M.G."/>
            <person name="Ko A.I."/>
            <person name="Wunder E.A."/>
        </authorList>
    </citation>
    <scope>NUCLEOTIDE SEQUENCE [LARGE SCALE GENOMIC DNA]</scope>
    <source>
        <strain evidence="3">B21</strain>
    </source>
</reference>
<dbReference type="Proteomes" id="UP000285569">
    <property type="component" value="Unassembled WGS sequence"/>
</dbReference>
<reference evidence="2 4" key="3">
    <citation type="journal article" date="2019" name="PLoS Negl. Trop. Dis.">
        <title>Revisiting the worldwide diversity of Leptospira species in the environment.</title>
        <authorList>
            <person name="Vincent A.T."/>
            <person name="Schiettekatte O."/>
            <person name="Bourhy P."/>
            <person name="Veyrier F.J."/>
            <person name="Picardeau M."/>
        </authorList>
    </citation>
    <scope>NUCLEOTIDE SEQUENCE [LARGE SCALE GENOMIC DNA]</scope>
    <source>
        <strain evidence="2 4">201702445</strain>
    </source>
</reference>